<dbReference type="AlphaFoldDB" id="A0A8D8REI9"/>
<proteinExistence type="predicted"/>
<name>A0A8D8REI9_9HEMI</name>
<dbReference type="EMBL" id="HBUF01150957">
    <property type="protein sequence ID" value="CAG6648240.1"/>
    <property type="molecule type" value="Transcribed_RNA"/>
</dbReference>
<sequence>MHQMRNMKLFSRFKVRVKATLNMKMSFQLTQVRNIMYRKMVTKWNKNPLSSGRMRLHNIMRIGNKGTKRTLDTSSPLSIFKSFMTEKIVSIIIRETNSKAEKTLIEQNKT</sequence>
<evidence type="ECO:0000313" key="1">
    <source>
        <dbReference type="EMBL" id="CAG6648240.1"/>
    </source>
</evidence>
<organism evidence="1">
    <name type="scientific">Cacopsylla melanoneura</name>
    <dbReference type="NCBI Taxonomy" id="428564"/>
    <lineage>
        <taxon>Eukaryota</taxon>
        <taxon>Metazoa</taxon>
        <taxon>Ecdysozoa</taxon>
        <taxon>Arthropoda</taxon>
        <taxon>Hexapoda</taxon>
        <taxon>Insecta</taxon>
        <taxon>Pterygota</taxon>
        <taxon>Neoptera</taxon>
        <taxon>Paraneoptera</taxon>
        <taxon>Hemiptera</taxon>
        <taxon>Sternorrhyncha</taxon>
        <taxon>Psylloidea</taxon>
        <taxon>Psyllidae</taxon>
        <taxon>Psyllinae</taxon>
        <taxon>Cacopsylla</taxon>
    </lineage>
</organism>
<reference evidence="1" key="1">
    <citation type="submission" date="2021-05" db="EMBL/GenBank/DDBJ databases">
        <authorList>
            <person name="Alioto T."/>
            <person name="Alioto T."/>
            <person name="Gomez Garrido J."/>
        </authorList>
    </citation>
    <scope>NUCLEOTIDE SEQUENCE</scope>
</reference>
<accession>A0A8D8REI9</accession>
<protein>
    <submittedName>
        <fullName evidence="1">Uncharacterized protein</fullName>
    </submittedName>
</protein>